<dbReference type="RefSeq" id="WP_126703765.1">
    <property type="nucleotide sequence ID" value="NZ_CP034593.1"/>
</dbReference>
<feature type="domain" description="Ribosome maturation factor RimM PRC barrel" evidence="8">
    <location>
        <begin position="98"/>
        <end position="165"/>
    </location>
</feature>
<dbReference type="Gene3D" id="2.30.30.240">
    <property type="entry name" value="PRC-barrel domain"/>
    <property type="match status" value="1"/>
</dbReference>
<proteinExistence type="inferred from homology"/>
<keyword evidence="10" id="KW-1185">Reference proteome</keyword>
<gene>
    <name evidence="5 9" type="primary">rimM</name>
    <name evidence="9" type="ORF">EJ997_06030</name>
</gene>
<dbReference type="HAMAP" id="MF_00014">
    <property type="entry name" value="Ribosome_mat_RimM"/>
    <property type="match status" value="1"/>
</dbReference>
<dbReference type="AlphaFoldDB" id="A0A3S9PX76"/>
<dbReference type="GO" id="GO:0043022">
    <property type="term" value="F:ribosome binding"/>
    <property type="evidence" value="ECO:0007669"/>
    <property type="project" value="InterPro"/>
</dbReference>
<dbReference type="Gene3D" id="2.40.30.60">
    <property type="entry name" value="RimM"/>
    <property type="match status" value="1"/>
</dbReference>
<dbReference type="Pfam" id="PF24986">
    <property type="entry name" value="PRC_RimM"/>
    <property type="match status" value="1"/>
</dbReference>
<dbReference type="GO" id="GO:0042274">
    <property type="term" value="P:ribosomal small subunit biogenesis"/>
    <property type="evidence" value="ECO:0007669"/>
    <property type="project" value="UniProtKB-UniRule"/>
</dbReference>
<dbReference type="InterPro" id="IPR056792">
    <property type="entry name" value="PRC_RimM"/>
</dbReference>
<dbReference type="SUPFAM" id="SSF50346">
    <property type="entry name" value="PRC-barrel domain"/>
    <property type="match status" value="1"/>
</dbReference>
<evidence type="ECO:0000256" key="5">
    <source>
        <dbReference type="HAMAP-Rule" id="MF_00014"/>
    </source>
</evidence>
<evidence type="ECO:0000256" key="4">
    <source>
        <dbReference type="ARBA" id="ARBA00023186"/>
    </source>
</evidence>
<dbReference type="SUPFAM" id="SSF50447">
    <property type="entry name" value="Translation proteins"/>
    <property type="match status" value="1"/>
</dbReference>
<name>A0A3S9PX76_9ACTO</name>
<evidence type="ECO:0000256" key="3">
    <source>
        <dbReference type="ARBA" id="ARBA00022552"/>
    </source>
</evidence>
<evidence type="ECO:0000256" key="2">
    <source>
        <dbReference type="ARBA" id="ARBA00022517"/>
    </source>
</evidence>
<dbReference type="Pfam" id="PF01782">
    <property type="entry name" value="RimM"/>
    <property type="match status" value="1"/>
</dbReference>
<evidence type="ECO:0000313" key="9">
    <source>
        <dbReference type="EMBL" id="AZQ76959.1"/>
    </source>
</evidence>
<keyword evidence="2 5" id="KW-0690">Ribosome biogenesis</keyword>
<reference evidence="9 10" key="1">
    <citation type="submission" date="2018-12" db="EMBL/GenBank/DDBJ databases">
        <title>Complete genome sequence of Flaviflexus sp. H23T48.</title>
        <authorList>
            <person name="Bae J.-W."/>
            <person name="Lee J.-Y."/>
        </authorList>
    </citation>
    <scope>NUCLEOTIDE SEQUENCE [LARGE SCALE GENOMIC DNA]</scope>
    <source>
        <strain evidence="9 10">H23T48</strain>
    </source>
</reference>
<keyword evidence="1 5" id="KW-0963">Cytoplasm</keyword>
<feature type="region of interest" description="Disordered" evidence="6">
    <location>
        <begin position="173"/>
        <end position="196"/>
    </location>
</feature>
<keyword evidence="4 5" id="KW-0143">Chaperone</keyword>
<evidence type="ECO:0000259" key="7">
    <source>
        <dbReference type="Pfam" id="PF01782"/>
    </source>
</evidence>
<dbReference type="GO" id="GO:0005737">
    <property type="term" value="C:cytoplasm"/>
    <property type="evidence" value="ECO:0007669"/>
    <property type="project" value="UniProtKB-SubCell"/>
</dbReference>
<dbReference type="Proteomes" id="UP000280344">
    <property type="component" value="Chromosome"/>
</dbReference>
<dbReference type="PANTHER" id="PTHR33692">
    <property type="entry name" value="RIBOSOME MATURATION FACTOR RIMM"/>
    <property type="match status" value="1"/>
</dbReference>
<protein>
    <recommendedName>
        <fullName evidence="5">Ribosome maturation factor RimM</fullName>
    </recommendedName>
</protein>
<comment type="function">
    <text evidence="5">An accessory protein needed during the final step in the assembly of 30S ribosomal subunit, possibly for assembly of the head region. Essential for efficient processing of 16S rRNA. May be needed both before and after RbfA during the maturation of 16S rRNA. It has affinity for free ribosomal 30S subunits but not for 70S ribosomes.</text>
</comment>
<dbReference type="InterPro" id="IPR011033">
    <property type="entry name" value="PRC_barrel-like_sf"/>
</dbReference>
<comment type="domain">
    <text evidence="5">The PRC barrel domain binds ribosomal protein uS19.</text>
</comment>
<dbReference type="InterPro" id="IPR011961">
    <property type="entry name" value="RimM"/>
</dbReference>
<sequence>MQLRVAVIGQPHGLKGEVRLDVRTDRPEIRLAVGSILETDPPEAGPLTVAKNRTYKDSYFVLFDEIKDRTAAESIRGVELVVETDEEEETGEDEWYRHELVGLEALDPDGYTLGVVKELEIMPGQDLLVVEEPDGLITRVPFVKEIVTEIDIEDNCVIIDAPPGLFSEEEMVISEETVSGSSKSDDSQDHASEETK</sequence>
<evidence type="ECO:0000259" key="8">
    <source>
        <dbReference type="Pfam" id="PF24986"/>
    </source>
</evidence>
<evidence type="ECO:0000313" key="10">
    <source>
        <dbReference type="Proteomes" id="UP000280344"/>
    </source>
</evidence>
<comment type="subcellular location">
    <subcellularLocation>
        <location evidence="5">Cytoplasm</location>
    </subcellularLocation>
</comment>
<dbReference type="InterPro" id="IPR036976">
    <property type="entry name" value="RimM_N_sf"/>
</dbReference>
<dbReference type="OrthoDB" id="5381335at2"/>
<dbReference type="KEGG" id="flh:EJ997_06030"/>
<accession>A0A3S9PX76</accession>
<feature type="compositionally biased region" description="Basic and acidic residues" evidence="6">
    <location>
        <begin position="183"/>
        <end position="196"/>
    </location>
</feature>
<keyword evidence="3 5" id="KW-0698">rRNA processing</keyword>
<evidence type="ECO:0000256" key="1">
    <source>
        <dbReference type="ARBA" id="ARBA00022490"/>
    </source>
</evidence>
<dbReference type="PANTHER" id="PTHR33692:SF1">
    <property type="entry name" value="RIBOSOME MATURATION FACTOR RIMM"/>
    <property type="match status" value="1"/>
</dbReference>
<dbReference type="NCBIfam" id="TIGR02273">
    <property type="entry name" value="16S_RimM"/>
    <property type="match status" value="1"/>
</dbReference>
<dbReference type="InterPro" id="IPR002676">
    <property type="entry name" value="RimM_N"/>
</dbReference>
<dbReference type="GO" id="GO:0005840">
    <property type="term" value="C:ribosome"/>
    <property type="evidence" value="ECO:0007669"/>
    <property type="project" value="InterPro"/>
</dbReference>
<dbReference type="GO" id="GO:0006364">
    <property type="term" value="P:rRNA processing"/>
    <property type="evidence" value="ECO:0007669"/>
    <property type="project" value="UniProtKB-UniRule"/>
</dbReference>
<organism evidence="9 10">
    <name type="scientific">Flaviflexus ciconiae</name>
    <dbReference type="NCBI Taxonomy" id="2496867"/>
    <lineage>
        <taxon>Bacteria</taxon>
        <taxon>Bacillati</taxon>
        <taxon>Actinomycetota</taxon>
        <taxon>Actinomycetes</taxon>
        <taxon>Actinomycetales</taxon>
        <taxon>Actinomycetaceae</taxon>
        <taxon>Flaviflexus</taxon>
    </lineage>
</organism>
<comment type="similarity">
    <text evidence="5">Belongs to the RimM family.</text>
</comment>
<evidence type="ECO:0000256" key="6">
    <source>
        <dbReference type="SAM" id="MobiDB-lite"/>
    </source>
</evidence>
<dbReference type="EMBL" id="CP034593">
    <property type="protein sequence ID" value="AZQ76959.1"/>
    <property type="molecule type" value="Genomic_DNA"/>
</dbReference>
<comment type="subunit">
    <text evidence="5">Binds ribosomal protein uS19.</text>
</comment>
<feature type="domain" description="RimM N-terminal" evidence="7">
    <location>
        <begin position="5"/>
        <end position="85"/>
    </location>
</feature>
<dbReference type="InterPro" id="IPR009000">
    <property type="entry name" value="Transl_B-barrel_sf"/>
</dbReference>